<evidence type="ECO:0000259" key="4">
    <source>
        <dbReference type="PROSITE" id="PS50995"/>
    </source>
</evidence>
<dbReference type="SMART" id="SM00347">
    <property type="entry name" value="HTH_MARR"/>
    <property type="match status" value="2"/>
</dbReference>
<proteinExistence type="predicted"/>
<feature type="domain" description="HTH marR-type" evidence="4">
    <location>
        <begin position="186"/>
        <end position="333"/>
    </location>
</feature>
<dbReference type="PROSITE" id="PS50995">
    <property type="entry name" value="HTH_MARR_2"/>
    <property type="match status" value="2"/>
</dbReference>
<evidence type="ECO:0000313" key="5">
    <source>
        <dbReference type="EMBL" id="MBN0048305.1"/>
    </source>
</evidence>
<evidence type="ECO:0000256" key="3">
    <source>
        <dbReference type="ARBA" id="ARBA00023163"/>
    </source>
</evidence>
<feature type="domain" description="HTH marR-type" evidence="4">
    <location>
        <begin position="61"/>
        <end position="194"/>
    </location>
</feature>
<keyword evidence="2" id="KW-0238">DNA-binding</keyword>
<dbReference type="EMBL" id="JAFFZS010000037">
    <property type="protein sequence ID" value="MBN0048305.1"/>
    <property type="molecule type" value="Genomic_DNA"/>
</dbReference>
<dbReference type="InterPro" id="IPR000835">
    <property type="entry name" value="HTH_MarR-typ"/>
</dbReference>
<evidence type="ECO:0000313" key="6">
    <source>
        <dbReference type="Proteomes" id="UP000788262"/>
    </source>
</evidence>
<dbReference type="Proteomes" id="UP000788262">
    <property type="component" value="Unassembled WGS sequence"/>
</dbReference>
<dbReference type="SUPFAM" id="SSF46785">
    <property type="entry name" value="Winged helix' DNA-binding domain"/>
    <property type="match status" value="2"/>
</dbReference>
<keyword evidence="3" id="KW-0804">Transcription</keyword>
<comment type="caution">
    <text evidence="5">The sequence shown here is derived from an EMBL/GenBank/DDBJ whole genome shotgun (WGS) entry which is preliminary data.</text>
</comment>
<reference evidence="5 6" key="1">
    <citation type="submission" date="2021-02" db="EMBL/GenBank/DDBJ databases">
        <title>Whole genome sequencing of Streptomyces actuosus VRA1.</title>
        <authorList>
            <person name="Sen G."/>
            <person name="Sen A."/>
        </authorList>
    </citation>
    <scope>NUCLEOTIDE SEQUENCE [LARGE SCALE GENOMIC DNA]</scope>
    <source>
        <strain evidence="5 6">VRA1</strain>
    </source>
</reference>
<dbReference type="PANTHER" id="PTHR33164:SF43">
    <property type="entry name" value="HTH-TYPE TRANSCRIPTIONAL REPRESSOR YETL"/>
    <property type="match status" value="1"/>
</dbReference>
<organism evidence="5 6">
    <name type="scientific">Streptomyces actuosus</name>
    <dbReference type="NCBI Taxonomy" id="1885"/>
    <lineage>
        <taxon>Bacteria</taxon>
        <taxon>Bacillati</taxon>
        <taxon>Actinomycetota</taxon>
        <taxon>Actinomycetes</taxon>
        <taxon>Kitasatosporales</taxon>
        <taxon>Streptomycetaceae</taxon>
        <taxon>Streptomyces</taxon>
    </lineage>
</organism>
<dbReference type="InterPro" id="IPR023187">
    <property type="entry name" value="Tscrpt_reg_MarR-type_CS"/>
</dbReference>
<sequence>MPADEPARRRFRRRCVRRGPGPYRRRAYTRAGGAVVRREREEVQGPVTRTEETAEVAGALPASLTDFVSYLLRRVYAQFSQTDHGADGTDSRDFLVLDALTGRDWESQLDLAERLGINRTIMVAVIDRLEARGEVQRTRNPDNRRQYVLSLTDRGRRALEERRRAVADRDAQLTAALTPAETARLDELLARLLPEQAQTLVQGTEYLVAQAHHRLRRQGDDKLAGTGLRVRHYGPLSALAAFGPWSQQRLAEFLAITGPAVSQLVDELVKQDLVRRGRDPHDRRRYALEVTDLGREKLVLVTAAVTELADDVAQLLGPGGEEELRTLLWKLLEPETFSTTGIPEGAKSSVPARG</sequence>
<dbReference type="Gene3D" id="1.10.10.10">
    <property type="entry name" value="Winged helix-like DNA-binding domain superfamily/Winged helix DNA-binding domain"/>
    <property type="match status" value="2"/>
</dbReference>
<dbReference type="PANTHER" id="PTHR33164">
    <property type="entry name" value="TRANSCRIPTIONAL REGULATOR, MARR FAMILY"/>
    <property type="match status" value="1"/>
</dbReference>
<gene>
    <name evidence="5" type="ORF">JS756_30175</name>
</gene>
<dbReference type="PRINTS" id="PR00598">
    <property type="entry name" value="HTHMARR"/>
</dbReference>
<evidence type="ECO:0000256" key="2">
    <source>
        <dbReference type="ARBA" id="ARBA00023125"/>
    </source>
</evidence>
<name>A0ABS2VZ93_STRAS</name>
<dbReference type="InterPro" id="IPR036390">
    <property type="entry name" value="WH_DNA-bd_sf"/>
</dbReference>
<dbReference type="Pfam" id="PF01047">
    <property type="entry name" value="MarR"/>
    <property type="match status" value="1"/>
</dbReference>
<accession>A0ABS2VZ93</accession>
<evidence type="ECO:0000256" key="1">
    <source>
        <dbReference type="ARBA" id="ARBA00023015"/>
    </source>
</evidence>
<dbReference type="PROSITE" id="PS01117">
    <property type="entry name" value="HTH_MARR_1"/>
    <property type="match status" value="1"/>
</dbReference>
<keyword evidence="1" id="KW-0805">Transcription regulation</keyword>
<dbReference type="Pfam" id="PF12802">
    <property type="entry name" value="MarR_2"/>
    <property type="match status" value="1"/>
</dbReference>
<dbReference type="InterPro" id="IPR039422">
    <property type="entry name" value="MarR/SlyA-like"/>
</dbReference>
<protein>
    <submittedName>
        <fullName evidence="5">Winged helix-turn-helix transcriptional regulator</fullName>
    </submittedName>
</protein>
<keyword evidence="6" id="KW-1185">Reference proteome</keyword>
<dbReference type="InterPro" id="IPR036388">
    <property type="entry name" value="WH-like_DNA-bd_sf"/>
</dbReference>